<keyword evidence="2" id="KW-1185">Reference proteome</keyword>
<evidence type="ECO:0000313" key="2">
    <source>
        <dbReference type="Proteomes" id="UP000540506"/>
    </source>
</evidence>
<organism evidence="1 2">
    <name type="scientific">Kitasatospora kifunensis</name>
    <name type="common">Streptomyces kifunensis</name>
    <dbReference type="NCBI Taxonomy" id="58351"/>
    <lineage>
        <taxon>Bacteria</taxon>
        <taxon>Bacillati</taxon>
        <taxon>Actinomycetota</taxon>
        <taxon>Actinomycetes</taxon>
        <taxon>Kitasatosporales</taxon>
        <taxon>Streptomycetaceae</taxon>
        <taxon>Kitasatospora</taxon>
    </lineage>
</organism>
<dbReference type="InterPro" id="IPR046044">
    <property type="entry name" value="DUF6002"/>
</dbReference>
<dbReference type="RefSeq" id="WP_184934608.1">
    <property type="nucleotide sequence ID" value="NZ_JACHJV010000001.1"/>
</dbReference>
<comment type="caution">
    <text evidence="1">The sequence shown here is derived from an EMBL/GenBank/DDBJ whole genome shotgun (WGS) entry which is preliminary data.</text>
</comment>
<gene>
    <name evidence="1" type="ORF">FHR34_001426</name>
</gene>
<dbReference type="EMBL" id="JACHJV010000001">
    <property type="protein sequence ID" value="MBB4922433.1"/>
    <property type="molecule type" value="Genomic_DNA"/>
</dbReference>
<dbReference type="Pfam" id="PF19465">
    <property type="entry name" value="DUF6002"/>
    <property type="match status" value="1"/>
</dbReference>
<evidence type="ECO:0000313" key="1">
    <source>
        <dbReference type="EMBL" id="MBB4922433.1"/>
    </source>
</evidence>
<protein>
    <submittedName>
        <fullName evidence="1">Uncharacterized protein</fullName>
    </submittedName>
</protein>
<name>A0A7W7QZJ4_KITKI</name>
<sequence>MPPSTDAPIVVDSALTRYGAEIRRALSELAPPVGEFGPGNELPPDSEKLSRYFAASSLAFADLGSYRGKRIRLLDLMRNPRTRTTKTFASLPIVARAVEHIRRTGERVMLLSPSSGNKATALRDAVLRAHESELATAEQLSITVVVPGASRDKLWSSPLAEDELLHSRNPVAVYDGAERADVKPLARALVDGYGETLRERCGVNLWYTLDINNYKAADIVRAFAERDFLPPAEGRLHVHAVSSAYGLLGHDLGARRLAAAGLGKPSAHYFLVQHLDTPDMVLSLYFGSHSRENLPTYHYDEQTGLHHQDSDPHFPATAYEVGENLDPTFYTRTPPTSAEINPIIDSRGGGGIVVSLAECLERYPRLRAMLAPARIVLPADPRELREWSIVMAMTGLLNGIDRGLVPEDDILVHGSGSYHQGDFTPLAADRLTPVADVAELAEVALAAAEGKAR</sequence>
<dbReference type="Proteomes" id="UP000540506">
    <property type="component" value="Unassembled WGS sequence"/>
</dbReference>
<reference evidence="1 2" key="1">
    <citation type="submission" date="2020-08" db="EMBL/GenBank/DDBJ databases">
        <title>Sequencing the genomes of 1000 actinobacteria strains.</title>
        <authorList>
            <person name="Klenk H.-P."/>
        </authorList>
    </citation>
    <scope>NUCLEOTIDE SEQUENCE [LARGE SCALE GENOMIC DNA]</scope>
    <source>
        <strain evidence="1 2">DSM 41654</strain>
    </source>
</reference>
<proteinExistence type="predicted"/>
<dbReference type="AlphaFoldDB" id="A0A7W7QZJ4"/>
<accession>A0A7W7QZJ4</accession>